<accession>A0ABS6Y789</accession>
<dbReference type="Pfam" id="PF14294">
    <property type="entry name" value="DUF4372"/>
    <property type="match status" value="1"/>
</dbReference>
<feature type="domain" description="DUF4372" evidence="1">
    <location>
        <begin position="9"/>
        <end position="80"/>
    </location>
</feature>
<dbReference type="RefSeq" id="WP_219433842.1">
    <property type="nucleotide sequence ID" value="NZ_CBDEIC010000010.1"/>
</dbReference>
<evidence type="ECO:0000259" key="1">
    <source>
        <dbReference type="Pfam" id="PF14294"/>
    </source>
</evidence>
<organism evidence="2 3">
    <name type="scientific">Prevotella melaninogenica</name>
    <dbReference type="NCBI Taxonomy" id="28132"/>
    <lineage>
        <taxon>Bacteria</taxon>
        <taxon>Pseudomonadati</taxon>
        <taxon>Bacteroidota</taxon>
        <taxon>Bacteroidia</taxon>
        <taxon>Bacteroidales</taxon>
        <taxon>Prevotellaceae</taxon>
        <taxon>Prevotella</taxon>
    </lineage>
</organism>
<gene>
    <name evidence="2" type="ORF">KZO77_10070</name>
</gene>
<comment type="caution">
    <text evidence="2">The sequence shown here is derived from an EMBL/GenBank/DDBJ whole genome shotgun (WGS) entry which is preliminary data.</text>
</comment>
<sequence length="86" mass="10049">MNKSTHFIGQSLYIQLLNYFNCNKILSLSQAQGGEHYIKKFDAWHHLVVMLYAVMMRLDSLREIKASLFANVNRFNHLGLTQIHIL</sequence>
<protein>
    <submittedName>
        <fullName evidence="2">DUF4372 domain-containing protein</fullName>
    </submittedName>
</protein>
<keyword evidence="3" id="KW-1185">Reference proteome</keyword>
<evidence type="ECO:0000313" key="2">
    <source>
        <dbReference type="EMBL" id="MBW4755365.1"/>
    </source>
</evidence>
<name>A0ABS6Y789_9BACT</name>
<proteinExistence type="predicted"/>
<reference evidence="2 3" key="1">
    <citation type="submission" date="2021-07" db="EMBL/GenBank/DDBJ databases">
        <title>Genomic diversity and antimicrobial resistance of Prevotella spp. isolated from chronic lung disease airways.</title>
        <authorList>
            <person name="Webb K.A."/>
            <person name="Olagoke O.S."/>
            <person name="Baird T."/>
            <person name="Neill J."/>
            <person name="Pham A."/>
            <person name="Wells T.J."/>
            <person name="Ramsay K.A."/>
            <person name="Bell S.C."/>
            <person name="Sarovich D.S."/>
            <person name="Price E.P."/>
        </authorList>
    </citation>
    <scope>NUCLEOTIDE SEQUENCE [LARGE SCALE GENOMIC DNA]</scope>
    <source>
        <strain evidence="2 3">SCHI0027.S.6</strain>
    </source>
</reference>
<dbReference type="Proteomes" id="UP000812077">
    <property type="component" value="Unassembled WGS sequence"/>
</dbReference>
<dbReference type="EMBL" id="JAHXCP010000021">
    <property type="protein sequence ID" value="MBW4755365.1"/>
    <property type="molecule type" value="Genomic_DNA"/>
</dbReference>
<evidence type="ECO:0000313" key="3">
    <source>
        <dbReference type="Proteomes" id="UP000812077"/>
    </source>
</evidence>
<dbReference type="InterPro" id="IPR025399">
    <property type="entry name" value="DUF4372"/>
</dbReference>